<dbReference type="Pfam" id="PF00149">
    <property type="entry name" value="Metallophos"/>
    <property type="match status" value="1"/>
</dbReference>
<dbReference type="InterPro" id="IPR004843">
    <property type="entry name" value="Calcineurin-like_PHP"/>
</dbReference>
<dbReference type="EMBL" id="CP009920">
    <property type="protein sequence ID" value="AJI25066.1"/>
    <property type="molecule type" value="Genomic_DNA"/>
</dbReference>
<dbReference type="Gene3D" id="3.60.21.10">
    <property type="match status" value="1"/>
</dbReference>
<evidence type="ECO:0000259" key="1">
    <source>
        <dbReference type="Pfam" id="PF00149"/>
    </source>
</evidence>
<sequence>MVILLIVLALGIGLLIFMFSEAHRTYVEERTIHLSRFPKNQQPLRLFFISDIHKRTVSSKLLEKIPGEVDFVIIGGDLLEGGVPLVRARQNIQQLKTLGPVYFVWGNNDYEVSQMQLKQMLKDEGVIALKNEHVFAVSKYGTTCHFAGVDDLSEGQMNLKRAVSSIEPEQLTILLSHNPDVIYYVDEESKVDLILSGHTHGGQIRLFNLGMYELGGLKEKRKIPLFVSNGYGTTSLPLRLQARAQTHYITLKRKE</sequence>
<dbReference type="SUPFAM" id="SSF56300">
    <property type="entry name" value="Metallo-dependent phosphatases"/>
    <property type="match status" value="1"/>
</dbReference>
<proteinExistence type="predicted"/>
<name>A0A0B6ANI8_PRIM2</name>
<dbReference type="GO" id="GO:0008758">
    <property type="term" value="F:UDP-2,3-diacylglucosamine hydrolase activity"/>
    <property type="evidence" value="ECO:0007669"/>
    <property type="project" value="TreeGrafter"/>
</dbReference>
<evidence type="ECO:0000313" key="2">
    <source>
        <dbReference type="EMBL" id="AJI25066.1"/>
    </source>
</evidence>
<dbReference type="PANTHER" id="PTHR31302:SF32">
    <property type="entry name" value="PHOSPHOESTERASE"/>
    <property type="match status" value="1"/>
</dbReference>
<feature type="domain" description="Calcineurin-like phosphoesterase" evidence="1">
    <location>
        <begin position="45"/>
        <end position="201"/>
    </location>
</feature>
<dbReference type="Proteomes" id="UP000031829">
    <property type="component" value="Chromosome"/>
</dbReference>
<dbReference type="HOGENOM" id="CLU_025443_3_1_9"/>
<dbReference type="GO" id="GO:0009245">
    <property type="term" value="P:lipid A biosynthetic process"/>
    <property type="evidence" value="ECO:0007669"/>
    <property type="project" value="TreeGrafter"/>
</dbReference>
<evidence type="ECO:0000313" key="3">
    <source>
        <dbReference type="Proteomes" id="UP000031829"/>
    </source>
</evidence>
<accession>A0A0B6ANI8</accession>
<reference evidence="2 3" key="1">
    <citation type="journal article" date="2015" name="Genome Announc.">
        <title>Complete genome sequences for 35 biothreat assay-relevant bacillus species.</title>
        <authorList>
            <person name="Johnson S.L."/>
            <person name="Daligault H.E."/>
            <person name="Davenport K.W."/>
            <person name="Jaissle J."/>
            <person name="Frey K.G."/>
            <person name="Ladner J.T."/>
            <person name="Broomall S.M."/>
            <person name="Bishop-Lilly K.A."/>
            <person name="Bruce D.C."/>
            <person name="Gibbons H.S."/>
            <person name="Coyne S.R."/>
            <person name="Lo C.C."/>
            <person name="Meincke L."/>
            <person name="Munk A.C."/>
            <person name="Koroleva G.I."/>
            <person name="Rosenzweig C.N."/>
            <person name="Palacios G.F."/>
            <person name="Redden C.L."/>
            <person name="Minogue T.D."/>
            <person name="Chain P.S."/>
        </authorList>
    </citation>
    <scope>NUCLEOTIDE SEQUENCE [LARGE SCALE GENOMIC DNA]</scope>
    <source>
        <strain evidence="3">ATCC 14581 / DSM 32 / JCM 2506 / NBRC 15308 / NCIMB 9376 / NCTC 10342 / NRRL B-14308 / VKM B-512</strain>
    </source>
</reference>
<dbReference type="InterPro" id="IPR029052">
    <property type="entry name" value="Metallo-depent_PP-like"/>
</dbReference>
<dbReference type="KEGG" id="bmeg:BG04_1275"/>
<gene>
    <name evidence="2" type="ORF">BG04_1275</name>
</gene>
<dbReference type="AlphaFoldDB" id="A0A0B6ANI8"/>
<dbReference type="RefSeq" id="WP_016765485.1">
    <property type="nucleotide sequence ID" value="NZ_BCVB01000001.1"/>
</dbReference>
<dbReference type="GeneID" id="93644750"/>
<dbReference type="PANTHER" id="PTHR31302">
    <property type="entry name" value="TRANSMEMBRANE PROTEIN WITH METALLOPHOSPHOESTERASE DOMAIN-RELATED"/>
    <property type="match status" value="1"/>
</dbReference>
<organism evidence="2 3">
    <name type="scientific">Priestia megaterium (strain ATCC 14581 / DSM 32 / CCUG 1817 / JCM 2506 / NBRC 15308 / NCIMB 9376 / NCTC 10342 / NRRL B-14308 / VKM B-512 / Ford 19)</name>
    <name type="common">Bacillus megaterium</name>
    <dbReference type="NCBI Taxonomy" id="1348623"/>
    <lineage>
        <taxon>Bacteria</taxon>
        <taxon>Bacillati</taxon>
        <taxon>Bacillota</taxon>
        <taxon>Bacilli</taxon>
        <taxon>Bacillales</taxon>
        <taxon>Bacillaceae</taxon>
        <taxon>Priestia</taxon>
    </lineage>
</organism>
<protein>
    <submittedName>
        <fullName evidence="2">Calcineurin-like phosphoesterase family protein</fullName>
    </submittedName>
</protein>
<dbReference type="InterPro" id="IPR051158">
    <property type="entry name" value="Metallophosphoesterase_sf"/>
</dbReference>
<dbReference type="GO" id="GO:0016020">
    <property type="term" value="C:membrane"/>
    <property type="evidence" value="ECO:0007669"/>
    <property type="project" value="GOC"/>
</dbReference>